<feature type="non-terminal residue" evidence="1">
    <location>
        <position position="55"/>
    </location>
</feature>
<dbReference type="AlphaFoldDB" id="A0AAW1ZMQ4"/>
<dbReference type="EMBL" id="JAWDJR010000015">
    <property type="protein sequence ID" value="KAK9962232.1"/>
    <property type="molecule type" value="Genomic_DNA"/>
</dbReference>
<keyword evidence="2" id="KW-1185">Reference proteome</keyword>
<gene>
    <name evidence="1" type="ORF">ABG768_007604</name>
</gene>
<reference evidence="1 2" key="1">
    <citation type="submission" date="2024-05" db="EMBL/GenBank/DDBJ databases">
        <title>A high-quality chromosomal-level genome assembly of Topmouth culter (Culter alburnus).</title>
        <authorList>
            <person name="Zhao H."/>
        </authorList>
    </citation>
    <scope>NUCLEOTIDE SEQUENCE [LARGE SCALE GENOMIC DNA]</scope>
    <source>
        <strain evidence="1">CATC2023</strain>
        <tissue evidence="1">Muscle</tissue>
    </source>
</reference>
<name>A0AAW1ZMQ4_CULAL</name>
<dbReference type="Proteomes" id="UP001479290">
    <property type="component" value="Unassembled WGS sequence"/>
</dbReference>
<sequence length="55" mass="5622">LSSSLTPPSGCLGAYKIPPSLPPHTKVLPAVPTSTTTSLRYTSIVAPENKGACRG</sequence>
<feature type="non-terminal residue" evidence="1">
    <location>
        <position position="1"/>
    </location>
</feature>
<proteinExistence type="predicted"/>
<protein>
    <submittedName>
        <fullName evidence="1">Uncharacterized protein</fullName>
    </submittedName>
</protein>
<evidence type="ECO:0000313" key="1">
    <source>
        <dbReference type="EMBL" id="KAK9962232.1"/>
    </source>
</evidence>
<comment type="caution">
    <text evidence="1">The sequence shown here is derived from an EMBL/GenBank/DDBJ whole genome shotgun (WGS) entry which is preliminary data.</text>
</comment>
<accession>A0AAW1ZMQ4</accession>
<organism evidence="1 2">
    <name type="scientific">Culter alburnus</name>
    <name type="common">Topmouth culter</name>
    <dbReference type="NCBI Taxonomy" id="194366"/>
    <lineage>
        <taxon>Eukaryota</taxon>
        <taxon>Metazoa</taxon>
        <taxon>Chordata</taxon>
        <taxon>Craniata</taxon>
        <taxon>Vertebrata</taxon>
        <taxon>Euteleostomi</taxon>
        <taxon>Actinopterygii</taxon>
        <taxon>Neopterygii</taxon>
        <taxon>Teleostei</taxon>
        <taxon>Ostariophysi</taxon>
        <taxon>Cypriniformes</taxon>
        <taxon>Xenocyprididae</taxon>
        <taxon>Xenocypridinae</taxon>
        <taxon>Culter</taxon>
    </lineage>
</organism>
<evidence type="ECO:0000313" key="2">
    <source>
        <dbReference type="Proteomes" id="UP001479290"/>
    </source>
</evidence>